<organism evidence="2 3">
    <name type="scientific">Salix udensis</name>
    <dbReference type="NCBI Taxonomy" id="889485"/>
    <lineage>
        <taxon>Eukaryota</taxon>
        <taxon>Viridiplantae</taxon>
        <taxon>Streptophyta</taxon>
        <taxon>Embryophyta</taxon>
        <taxon>Tracheophyta</taxon>
        <taxon>Spermatophyta</taxon>
        <taxon>Magnoliopsida</taxon>
        <taxon>eudicotyledons</taxon>
        <taxon>Gunneridae</taxon>
        <taxon>Pentapetalae</taxon>
        <taxon>rosids</taxon>
        <taxon>fabids</taxon>
        <taxon>Malpighiales</taxon>
        <taxon>Salicaceae</taxon>
        <taxon>Saliceae</taxon>
        <taxon>Salix</taxon>
    </lineage>
</organism>
<dbReference type="SUPFAM" id="SSF48340">
    <property type="entry name" value="Interferon-induced guanylate-binding protein 1 (GBP1), C-terminal domain"/>
    <property type="match status" value="1"/>
</dbReference>
<reference evidence="2 3" key="1">
    <citation type="journal article" date="2023" name="Int. J. Mol. Sci.">
        <title>De Novo Assembly and Annotation of 11 Diverse Shrub Willow (Salix) Genomes Reveals Novel Gene Organization in Sex-Linked Regions.</title>
        <authorList>
            <person name="Hyden B."/>
            <person name="Feng K."/>
            <person name="Yates T.B."/>
            <person name="Jawdy S."/>
            <person name="Cereghino C."/>
            <person name="Smart L.B."/>
            <person name="Muchero W."/>
        </authorList>
    </citation>
    <scope>NUCLEOTIDE SEQUENCE [LARGE SCALE GENOMIC DNA]</scope>
    <source>
        <tissue evidence="2">Shoot tip</tissue>
    </source>
</reference>
<comment type="caution">
    <text evidence="2">The sequence shown here is derived from an EMBL/GenBank/DDBJ whole genome shotgun (WGS) entry which is preliminary data.</text>
</comment>
<gene>
    <name evidence="2" type="ORF">OIU84_025969</name>
</gene>
<dbReference type="GO" id="GO:0005525">
    <property type="term" value="F:GTP binding"/>
    <property type="evidence" value="ECO:0007669"/>
    <property type="project" value="InterPro"/>
</dbReference>
<keyword evidence="3" id="KW-1185">Reference proteome</keyword>
<protein>
    <recommendedName>
        <fullName evidence="1">Guanylate-binding protein/Atlastin C-terminal domain-containing protein</fullName>
    </recommendedName>
</protein>
<feature type="domain" description="Guanylate-binding protein/Atlastin C-terminal" evidence="1">
    <location>
        <begin position="65"/>
        <end position="159"/>
    </location>
</feature>
<name>A0AAD6KKS0_9ROSI</name>
<sequence length="210" mass="23268">MLCLKTEVLHDDLDNNQPSNVNAETGSAATSGGFVLPINLGGSIHKYLWRIGKVTTTPITSTRSVSSGDGSPTFSDLESVEEAECRRAYDTATEVYMSSFDRSKPPEEVGLRESHEEAVQKSLAAFNASAVGDGSARKKYEGLLQKFSRRAFECYFTKSSTVGHLFASMHEVKCRLGSTLKQFDFMEVRVSRHKHSNRFMSAPLHHQANR</sequence>
<dbReference type="GO" id="GO:0003924">
    <property type="term" value="F:GTPase activity"/>
    <property type="evidence" value="ECO:0007669"/>
    <property type="project" value="InterPro"/>
</dbReference>
<dbReference type="AlphaFoldDB" id="A0AAD6KKS0"/>
<evidence type="ECO:0000313" key="3">
    <source>
        <dbReference type="Proteomes" id="UP001162972"/>
    </source>
</evidence>
<dbReference type="Proteomes" id="UP001162972">
    <property type="component" value="Chromosome 16"/>
</dbReference>
<proteinExistence type="predicted"/>
<accession>A0AAD6KKS0</accession>
<dbReference type="EMBL" id="JAPFFJ010000006">
    <property type="protein sequence ID" value="KAJ6425304.1"/>
    <property type="molecule type" value="Genomic_DNA"/>
</dbReference>
<dbReference type="InterPro" id="IPR036543">
    <property type="entry name" value="Guanylate-bd_C_sf"/>
</dbReference>
<evidence type="ECO:0000313" key="2">
    <source>
        <dbReference type="EMBL" id="KAJ6425304.1"/>
    </source>
</evidence>
<evidence type="ECO:0000259" key="1">
    <source>
        <dbReference type="Pfam" id="PF02841"/>
    </source>
</evidence>
<dbReference type="Pfam" id="PF02841">
    <property type="entry name" value="GBP_C"/>
    <property type="match status" value="1"/>
</dbReference>
<dbReference type="InterPro" id="IPR003191">
    <property type="entry name" value="Guanylate-bd/ATL_C"/>
</dbReference>